<accession>A0A382DUA3</accession>
<proteinExistence type="predicted"/>
<protein>
    <submittedName>
        <fullName evidence="3">Uncharacterized protein</fullName>
    </submittedName>
</protein>
<feature type="compositionally biased region" description="Low complexity" evidence="1">
    <location>
        <begin position="85"/>
        <end position="94"/>
    </location>
</feature>
<feature type="region of interest" description="Disordered" evidence="1">
    <location>
        <begin position="77"/>
        <end position="104"/>
    </location>
</feature>
<evidence type="ECO:0000256" key="2">
    <source>
        <dbReference type="SAM" id="Phobius"/>
    </source>
</evidence>
<dbReference type="EMBL" id="UINC01041008">
    <property type="protein sequence ID" value="SVB41682.1"/>
    <property type="molecule type" value="Genomic_DNA"/>
</dbReference>
<evidence type="ECO:0000256" key="1">
    <source>
        <dbReference type="SAM" id="MobiDB-lite"/>
    </source>
</evidence>
<feature type="transmembrane region" description="Helical" evidence="2">
    <location>
        <begin position="257"/>
        <end position="277"/>
    </location>
</feature>
<sequence>MRKSEFATLLLAATFLLMAWGGSWFEIVAEGTYTEGLDREPTIRTQYMIDNSQESFEMSIENSTPLLLYWLEREDVSPEPTNQNESSSEPPADDSSLDRDSEPCSGSCLDRARNWVGLTMFTLFSTLYLSSARPSTLTKATVVSVWLLGTIVILTAVPLAAAADFGISGGEASGEESSTGGFDTNTQETVDVDQFAHFEQDEDLGLSFDGISFTYDSVGFDLGLLEEEDRQAVIDNAPLEGELGYESLIGFHGEMTVGPGSILTWWLFTAPLVIVSLRSHRELLEEE</sequence>
<keyword evidence="2" id="KW-0812">Transmembrane</keyword>
<name>A0A382DUA3_9ZZZZ</name>
<organism evidence="3">
    <name type="scientific">marine metagenome</name>
    <dbReference type="NCBI Taxonomy" id="408172"/>
    <lineage>
        <taxon>unclassified sequences</taxon>
        <taxon>metagenomes</taxon>
        <taxon>ecological metagenomes</taxon>
    </lineage>
</organism>
<feature type="transmembrane region" description="Helical" evidence="2">
    <location>
        <begin position="142"/>
        <end position="163"/>
    </location>
</feature>
<dbReference type="AlphaFoldDB" id="A0A382DUA3"/>
<reference evidence="3" key="1">
    <citation type="submission" date="2018-05" db="EMBL/GenBank/DDBJ databases">
        <authorList>
            <person name="Lanie J.A."/>
            <person name="Ng W.-L."/>
            <person name="Kazmierczak K.M."/>
            <person name="Andrzejewski T.M."/>
            <person name="Davidsen T.M."/>
            <person name="Wayne K.J."/>
            <person name="Tettelin H."/>
            <person name="Glass J.I."/>
            <person name="Rusch D."/>
            <person name="Podicherti R."/>
            <person name="Tsui H.-C.T."/>
            <person name="Winkler M.E."/>
        </authorList>
    </citation>
    <scope>NUCLEOTIDE SEQUENCE</scope>
</reference>
<evidence type="ECO:0000313" key="3">
    <source>
        <dbReference type="EMBL" id="SVB41682.1"/>
    </source>
</evidence>
<keyword evidence="2" id="KW-0472">Membrane</keyword>
<feature type="transmembrane region" description="Helical" evidence="2">
    <location>
        <begin position="112"/>
        <end position="130"/>
    </location>
</feature>
<keyword evidence="2" id="KW-1133">Transmembrane helix</keyword>
<gene>
    <name evidence="3" type="ORF">METZ01_LOCUS194536</name>
</gene>